<organism evidence="7">
    <name type="scientific">bioreactor metagenome</name>
    <dbReference type="NCBI Taxonomy" id="1076179"/>
    <lineage>
        <taxon>unclassified sequences</taxon>
        <taxon>metagenomes</taxon>
        <taxon>ecological metagenomes</taxon>
    </lineage>
</organism>
<reference evidence="7" key="1">
    <citation type="submission" date="2019-08" db="EMBL/GenBank/DDBJ databases">
        <authorList>
            <person name="Kucharzyk K."/>
            <person name="Murdoch R.W."/>
            <person name="Higgins S."/>
            <person name="Loffler F."/>
        </authorList>
    </citation>
    <scope>NUCLEOTIDE SEQUENCE</scope>
</reference>
<evidence type="ECO:0000256" key="5">
    <source>
        <dbReference type="ARBA" id="ARBA00023136"/>
    </source>
</evidence>
<sequence length="342" mass="36078">MLTIVIIGIIIALLFDFLNGMNDAANSIATIVSTKVLSPTAAVLWAAFWNFAAYFIFGVSVANTMGKGIVDPNVVNPYLILAALIGSVTWVWACTHFGMPISVSHALIGGLIGPVWFAYGSSALISTGIFKIALFIILSPLIGMTLGFIMMCLTMLIFKKHHPLKVEGIFKVMQLFSSAVFSLGHGGNDAQKTMGIIAILLFSVAGSNEFIGSYLYDPSIGFHVPGWLIITCYSVIALGTITGGWKVIRTLGDGLAKLKPVQGFSAETAGAATLIGTAVLGIPVSTTHTITGSIIGVGITKGFASVKWATAKNIVSAWILTIPATLVVSGTIYMIMKWTLGI</sequence>
<accession>A0A644WY20</accession>
<comment type="caution">
    <text evidence="7">The sequence shown here is derived from an EMBL/GenBank/DDBJ whole genome shotgun (WGS) entry which is preliminary data.</text>
</comment>
<keyword evidence="3 6" id="KW-0812">Transmembrane</keyword>
<comment type="subcellular location">
    <subcellularLocation>
        <location evidence="1">Membrane</location>
        <topology evidence="1">Multi-pass membrane protein</topology>
    </subcellularLocation>
</comment>
<dbReference type="GO" id="GO:0005315">
    <property type="term" value="F:phosphate transmembrane transporter activity"/>
    <property type="evidence" value="ECO:0007669"/>
    <property type="project" value="InterPro"/>
</dbReference>
<feature type="transmembrane region" description="Helical" evidence="6">
    <location>
        <begin position="43"/>
        <end position="62"/>
    </location>
</feature>
<dbReference type="GO" id="GO:0035435">
    <property type="term" value="P:phosphate ion transmembrane transport"/>
    <property type="evidence" value="ECO:0007669"/>
    <property type="project" value="TreeGrafter"/>
</dbReference>
<dbReference type="EMBL" id="VSSQ01001457">
    <property type="protein sequence ID" value="MPM08511.1"/>
    <property type="molecule type" value="Genomic_DNA"/>
</dbReference>
<protein>
    <recommendedName>
        <fullName evidence="8">Low-affinity inorganic phosphate transporter 1</fullName>
    </recommendedName>
</protein>
<feature type="transmembrane region" description="Helical" evidence="6">
    <location>
        <begin position="315"/>
        <end position="336"/>
    </location>
</feature>
<feature type="transmembrane region" description="Helical" evidence="6">
    <location>
        <begin position="132"/>
        <end position="158"/>
    </location>
</feature>
<feature type="transmembrane region" description="Helical" evidence="6">
    <location>
        <begin position="99"/>
        <end position="120"/>
    </location>
</feature>
<feature type="transmembrane region" description="Helical" evidence="6">
    <location>
        <begin position="227"/>
        <end position="248"/>
    </location>
</feature>
<feature type="transmembrane region" description="Helical" evidence="6">
    <location>
        <begin position="269"/>
        <end position="295"/>
    </location>
</feature>
<dbReference type="Pfam" id="PF01384">
    <property type="entry name" value="PHO4"/>
    <property type="match status" value="1"/>
</dbReference>
<dbReference type="PANTHER" id="PTHR11101">
    <property type="entry name" value="PHOSPHATE TRANSPORTER"/>
    <property type="match status" value="1"/>
</dbReference>
<proteinExistence type="predicted"/>
<evidence type="ECO:0000256" key="2">
    <source>
        <dbReference type="ARBA" id="ARBA00022448"/>
    </source>
</evidence>
<name>A0A644WY20_9ZZZZ</name>
<evidence type="ECO:0000256" key="6">
    <source>
        <dbReference type="SAM" id="Phobius"/>
    </source>
</evidence>
<evidence type="ECO:0000256" key="3">
    <source>
        <dbReference type="ARBA" id="ARBA00022692"/>
    </source>
</evidence>
<evidence type="ECO:0000313" key="7">
    <source>
        <dbReference type="EMBL" id="MPM08511.1"/>
    </source>
</evidence>
<dbReference type="AlphaFoldDB" id="A0A644WY20"/>
<evidence type="ECO:0000256" key="1">
    <source>
        <dbReference type="ARBA" id="ARBA00004141"/>
    </source>
</evidence>
<dbReference type="PANTHER" id="PTHR11101:SF80">
    <property type="entry name" value="PHOSPHATE TRANSPORTER"/>
    <property type="match status" value="1"/>
</dbReference>
<keyword evidence="5 6" id="KW-0472">Membrane</keyword>
<evidence type="ECO:0000256" key="4">
    <source>
        <dbReference type="ARBA" id="ARBA00022989"/>
    </source>
</evidence>
<evidence type="ECO:0008006" key="8">
    <source>
        <dbReference type="Google" id="ProtNLM"/>
    </source>
</evidence>
<feature type="transmembrane region" description="Helical" evidence="6">
    <location>
        <begin position="196"/>
        <end position="215"/>
    </location>
</feature>
<gene>
    <name evidence="7" type="ORF">SDC9_54823</name>
</gene>
<keyword evidence="2" id="KW-0813">Transport</keyword>
<feature type="transmembrane region" description="Helical" evidence="6">
    <location>
        <begin position="74"/>
        <end position="93"/>
    </location>
</feature>
<dbReference type="InterPro" id="IPR001204">
    <property type="entry name" value="Phos_transporter"/>
</dbReference>
<dbReference type="GO" id="GO:0016020">
    <property type="term" value="C:membrane"/>
    <property type="evidence" value="ECO:0007669"/>
    <property type="project" value="UniProtKB-SubCell"/>
</dbReference>
<keyword evidence="4 6" id="KW-1133">Transmembrane helix</keyword>